<evidence type="ECO:0000259" key="8">
    <source>
        <dbReference type="PROSITE" id="PS50893"/>
    </source>
</evidence>
<feature type="transmembrane region" description="Helical" evidence="7">
    <location>
        <begin position="202"/>
        <end position="222"/>
    </location>
</feature>
<dbReference type="RefSeq" id="WP_071614712.1">
    <property type="nucleotide sequence ID" value="NZ_CP015756.1"/>
</dbReference>
<dbReference type="InterPro" id="IPR039421">
    <property type="entry name" value="Type_1_exporter"/>
</dbReference>
<dbReference type="Gene3D" id="3.40.50.300">
    <property type="entry name" value="P-loop containing nucleotide triphosphate hydrolases"/>
    <property type="match status" value="1"/>
</dbReference>
<dbReference type="SUPFAM" id="SSF52540">
    <property type="entry name" value="P-loop containing nucleoside triphosphate hydrolases"/>
    <property type="match status" value="1"/>
</dbReference>
<evidence type="ECO:0000256" key="4">
    <source>
        <dbReference type="ARBA" id="ARBA00022840"/>
    </source>
</evidence>
<dbReference type="EMBL" id="CP015756">
    <property type="protein sequence ID" value="APC42427.1"/>
    <property type="molecule type" value="Genomic_DNA"/>
</dbReference>
<dbReference type="CDD" id="cd07346">
    <property type="entry name" value="ABC_6TM_exporters"/>
    <property type="match status" value="1"/>
</dbReference>
<accession>A0A1J0GM59</accession>
<evidence type="ECO:0000256" key="3">
    <source>
        <dbReference type="ARBA" id="ARBA00022741"/>
    </source>
</evidence>
<evidence type="ECO:0008006" key="12">
    <source>
        <dbReference type="Google" id="ProtNLM"/>
    </source>
</evidence>
<comment type="subcellular location">
    <subcellularLocation>
        <location evidence="1">Cell membrane</location>
        <topology evidence="1">Multi-pass membrane protein</topology>
    </subcellularLocation>
</comment>
<feature type="domain" description="ABC transporter" evidence="8">
    <location>
        <begin position="337"/>
        <end position="555"/>
    </location>
</feature>
<dbReference type="PANTHER" id="PTHR43394">
    <property type="entry name" value="ATP-DEPENDENT PERMEASE MDL1, MITOCHONDRIAL"/>
    <property type="match status" value="1"/>
</dbReference>
<dbReference type="InterPro" id="IPR003439">
    <property type="entry name" value="ABC_transporter-like_ATP-bd"/>
</dbReference>
<evidence type="ECO:0000256" key="5">
    <source>
        <dbReference type="ARBA" id="ARBA00022989"/>
    </source>
</evidence>
<proteinExistence type="predicted"/>
<evidence type="ECO:0000256" key="1">
    <source>
        <dbReference type="ARBA" id="ARBA00004651"/>
    </source>
</evidence>
<feature type="transmembrane region" description="Helical" evidence="7">
    <location>
        <begin position="164"/>
        <end position="181"/>
    </location>
</feature>
<dbReference type="SUPFAM" id="SSF90123">
    <property type="entry name" value="ABC transporter transmembrane region"/>
    <property type="match status" value="1"/>
</dbReference>
<evidence type="ECO:0000256" key="7">
    <source>
        <dbReference type="SAM" id="Phobius"/>
    </source>
</evidence>
<dbReference type="GO" id="GO:0005886">
    <property type="term" value="C:plasma membrane"/>
    <property type="evidence" value="ECO:0007669"/>
    <property type="project" value="UniProtKB-SubCell"/>
</dbReference>
<dbReference type="PROSITE" id="PS50929">
    <property type="entry name" value="ABC_TM1F"/>
    <property type="match status" value="1"/>
</dbReference>
<dbReference type="SMART" id="SM00382">
    <property type="entry name" value="AAA"/>
    <property type="match status" value="1"/>
</dbReference>
<dbReference type="STRING" id="1552.A7L45_21475"/>
<keyword evidence="2 7" id="KW-0812">Transmembrane</keyword>
<evidence type="ECO:0000313" key="10">
    <source>
        <dbReference type="EMBL" id="APC42427.1"/>
    </source>
</evidence>
<evidence type="ECO:0000313" key="11">
    <source>
        <dbReference type="Proteomes" id="UP000182569"/>
    </source>
</evidence>
<feature type="transmembrane region" description="Helical" evidence="7">
    <location>
        <begin position="55"/>
        <end position="80"/>
    </location>
</feature>
<dbReference type="GO" id="GO:0015421">
    <property type="term" value="F:ABC-type oligopeptide transporter activity"/>
    <property type="evidence" value="ECO:0007669"/>
    <property type="project" value="TreeGrafter"/>
</dbReference>
<dbReference type="PANTHER" id="PTHR43394:SF1">
    <property type="entry name" value="ATP-BINDING CASSETTE SUB-FAMILY B MEMBER 10, MITOCHONDRIAL"/>
    <property type="match status" value="1"/>
</dbReference>
<dbReference type="GO" id="GO:0016887">
    <property type="term" value="F:ATP hydrolysis activity"/>
    <property type="evidence" value="ECO:0007669"/>
    <property type="project" value="InterPro"/>
</dbReference>
<sequence length="555" mass="63051">MHELYKDLKNTFVFLKGHFFVYFTGIIGMILLQSSSALLESYLLKMLLDIGAPESMWFIFKMIAILVIYMILMVLLLPVFTFMFNGRAKYGHCNLNKAVYEKFNKIDVNYYEKRHSGEVLSVFENDTWVVAVIFMRHFRRTVASLATIVIYLIPMFVFDYRITLIILTLNLITLTANTYIAKRLKATTKEIQKQMSNMTVTIGNIVGGMSIIKMYQLAGSMREKFKKDNSEVSRLSLKNSKITALLTSYNFFISMLNILVFLLLGTIMVKHGLTTYGNILAIMTLQTALDANFREFGQYYPMFYNSLAGTERIYDFLDIEEEPLKWEAEHINQAEYIQFYKVNFGYTQDKLVLKDFNLSVKEGETLAIIGESGSGKSSVAKLLLGFYKINSGGISIGGKNLSDMILSEIRDMIAYVPQEAILFNTTIMENIRYGREDATDEEIFAAARAANADTFIRQQPQGYETLVGERGIRLSGGQCQRIAIARAIIKNAPILLLDEATSALDSESERLIKSTIDEYGKTRTTIIIAHRLSTIENADRVFRMGEEEQQSIVAG</sequence>
<evidence type="ECO:0000259" key="9">
    <source>
        <dbReference type="PROSITE" id="PS50929"/>
    </source>
</evidence>
<dbReference type="Pfam" id="PF00005">
    <property type="entry name" value="ABC_tran"/>
    <property type="match status" value="1"/>
</dbReference>
<dbReference type="AlphaFoldDB" id="A0A1J0GM59"/>
<feature type="transmembrane region" description="Helical" evidence="7">
    <location>
        <begin position="242"/>
        <end position="264"/>
    </location>
</feature>
<dbReference type="GO" id="GO:0005524">
    <property type="term" value="F:ATP binding"/>
    <property type="evidence" value="ECO:0007669"/>
    <property type="project" value="UniProtKB-KW"/>
</dbReference>
<organism evidence="10 11">
    <name type="scientific">Clostridium estertheticum subsp. estertheticum</name>
    <dbReference type="NCBI Taxonomy" id="1552"/>
    <lineage>
        <taxon>Bacteria</taxon>
        <taxon>Bacillati</taxon>
        <taxon>Bacillota</taxon>
        <taxon>Clostridia</taxon>
        <taxon>Eubacteriales</taxon>
        <taxon>Clostridiaceae</taxon>
        <taxon>Clostridium</taxon>
    </lineage>
</organism>
<dbReference type="InterPro" id="IPR027417">
    <property type="entry name" value="P-loop_NTPase"/>
</dbReference>
<evidence type="ECO:0000256" key="2">
    <source>
        <dbReference type="ARBA" id="ARBA00022692"/>
    </source>
</evidence>
<dbReference type="Proteomes" id="UP000182569">
    <property type="component" value="Chromosome"/>
</dbReference>
<dbReference type="InterPro" id="IPR036640">
    <property type="entry name" value="ABC1_TM_sf"/>
</dbReference>
<dbReference type="Gene3D" id="1.20.1560.10">
    <property type="entry name" value="ABC transporter type 1, transmembrane domain"/>
    <property type="match status" value="1"/>
</dbReference>
<name>A0A1J0GM59_9CLOT</name>
<keyword evidence="5 7" id="KW-1133">Transmembrane helix</keyword>
<dbReference type="InterPro" id="IPR003593">
    <property type="entry name" value="AAA+_ATPase"/>
</dbReference>
<dbReference type="OrthoDB" id="9770415at2"/>
<feature type="transmembrane region" description="Helical" evidence="7">
    <location>
        <begin position="141"/>
        <end position="158"/>
    </location>
</feature>
<dbReference type="FunFam" id="3.40.50.300:FF:000218">
    <property type="entry name" value="Multidrug ABC transporter ATP-binding protein"/>
    <property type="match status" value="1"/>
</dbReference>
<keyword evidence="6 7" id="KW-0472">Membrane</keyword>
<gene>
    <name evidence="10" type="ORF">A7L45_21475</name>
</gene>
<dbReference type="KEGG" id="ceu:A7L45_21475"/>
<dbReference type="InterPro" id="IPR017871">
    <property type="entry name" value="ABC_transporter-like_CS"/>
</dbReference>
<dbReference type="Pfam" id="PF00664">
    <property type="entry name" value="ABC_membrane"/>
    <property type="match status" value="1"/>
</dbReference>
<keyword evidence="3" id="KW-0547">Nucleotide-binding</keyword>
<feature type="domain" description="ABC transmembrane type-1" evidence="9">
    <location>
        <begin position="25"/>
        <end position="305"/>
    </location>
</feature>
<evidence type="ECO:0000256" key="6">
    <source>
        <dbReference type="ARBA" id="ARBA00023136"/>
    </source>
</evidence>
<feature type="transmembrane region" description="Helical" evidence="7">
    <location>
        <begin position="12"/>
        <end position="35"/>
    </location>
</feature>
<dbReference type="PROSITE" id="PS00211">
    <property type="entry name" value="ABC_TRANSPORTER_1"/>
    <property type="match status" value="1"/>
</dbReference>
<dbReference type="InterPro" id="IPR011527">
    <property type="entry name" value="ABC1_TM_dom"/>
</dbReference>
<protein>
    <recommendedName>
        <fullName evidence="12">ABC transporter ATP-binding protein</fullName>
    </recommendedName>
</protein>
<keyword evidence="11" id="KW-1185">Reference proteome</keyword>
<reference evidence="11" key="1">
    <citation type="journal article" date="2016" name="Front. Microbiol.">
        <title>Complete Genome Sequence of Clostridium estertheticum DSM 8809, a Microbe Identified in Spoiled Vacuum Packed Beef.</title>
        <authorList>
            <person name="Yu Z."/>
            <person name="Gunn L."/>
            <person name="Brennan E."/>
            <person name="Reid R."/>
            <person name="Wall P.G."/>
            <person name="Gaora O.P."/>
            <person name="Hurley D."/>
            <person name="Bolton D."/>
            <person name="Fanning S."/>
        </authorList>
    </citation>
    <scope>NUCLEOTIDE SEQUENCE [LARGE SCALE GENOMIC DNA]</scope>
    <source>
        <strain evidence="11">DSM 8809</strain>
    </source>
</reference>
<keyword evidence="4" id="KW-0067">ATP-binding</keyword>
<dbReference type="PROSITE" id="PS50893">
    <property type="entry name" value="ABC_TRANSPORTER_2"/>
    <property type="match status" value="1"/>
</dbReference>